<dbReference type="SMART" id="SM00867">
    <property type="entry name" value="YceI"/>
    <property type="match status" value="1"/>
</dbReference>
<dbReference type="eggNOG" id="COG2353">
    <property type="taxonomic scope" value="Bacteria"/>
</dbReference>
<dbReference type="KEGG" id="mmr:Mmar10_1183"/>
<protein>
    <submittedName>
        <fullName evidence="2">YceI family protein</fullName>
    </submittedName>
</protein>
<accession>Q0AQG1</accession>
<dbReference type="PROSITE" id="PS51257">
    <property type="entry name" value="PROKAR_LIPOPROTEIN"/>
    <property type="match status" value="1"/>
</dbReference>
<dbReference type="EMBL" id="CP000449">
    <property type="protein sequence ID" value="ABI65476.1"/>
    <property type="molecule type" value="Genomic_DNA"/>
</dbReference>
<dbReference type="Proteomes" id="UP000001964">
    <property type="component" value="Chromosome"/>
</dbReference>
<keyword evidence="3" id="KW-1185">Reference proteome</keyword>
<name>Q0AQG1_MARMM</name>
<gene>
    <name evidence="2" type="ordered locus">Mmar10_1183</name>
</gene>
<evidence type="ECO:0000259" key="1">
    <source>
        <dbReference type="SMART" id="SM00867"/>
    </source>
</evidence>
<dbReference type="InterPro" id="IPR027016">
    <property type="entry name" value="UCP029811"/>
</dbReference>
<dbReference type="SUPFAM" id="SSF101874">
    <property type="entry name" value="YceI-like"/>
    <property type="match status" value="1"/>
</dbReference>
<dbReference type="PANTHER" id="PTHR34406:SF1">
    <property type="entry name" value="PROTEIN YCEI"/>
    <property type="match status" value="1"/>
</dbReference>
<dbReference type="STRING" id="394221.Mmar10_1183"/>
<evidence type="ECO:0000313" key="3">
    <source>
        <dbReference type="Proteomes" id="UP000001964"/>
    </source>
</evidence>
<proteinExistence type="predicted"/>
<dbReference type="Gene3D" id="2.40.128.110">
    <property type="entry name" value="Lipid/polyisoprenoid-binding, YceI-like"/>
    <property type="match status" value="1"/>
</dbReference>
<organism evidence="2 3">
    <name type="scientific">Maricaulis maris (strain MCS10)</name>
    <name type="common">Caulobacter maris</name>
    <dbReference type="NCBI Taxonomy" id="394221"/>
    <lineage>
        <taxon>Bacteria</taxon>
        <taxon>Pseudomonadati</taxon>
        <taxon>Pseudomonadota</taxon>
        <taxon>Alphaproteobacteria</taxon>
        <taxon>Maricaulales</taxon>
        <taxon>Maricaulaceae</taxon>
        <taxon>Maricaulis</taxon>
    </lineage>
</organism>
<reference evidence="2 3" key="1">
    <citation type="submission" date="2006-08" db="EMBL/GenBank/DDBJ databases">
        <title>Complete sequence of Maricaulis maris MCS10.</title>
        <authorList>
            <consortium name="US DOE Joint Genome Institute"/>
            <person name="Copeland A."/>
            <person name="Lucas S."/>
            <person name="Lapidus A."/>
            <person name="Barry K."/>
            <person name="Detter J.C."/>
            <person name="Glavina del Rio T."/>
            <person name="Hammon N."/>
            <person name="Israni S."/>
            <person name="Dalin E."/>
            <person name="Tice H."/>
            <person name="Pitluck S."/>
            <person name="Saunders E."/>
            <person name="Brettin T."/>
            <person name="Bruce D."/>
            <person name="Han C."/>
            <person name="Tapia R."/>
            <person name="Gilna P."/>
            <person name="Schmutz J."/>
            <person name="Larimer F."/>
            <person name="Land M."/>
            <person name="Hauser L."/>
            <person name="Kyrpides N."/>
            <person name="Mikhailova N."/>
            <person name="Viollier P."/>
            <person name="Stephens C."/>
            <person name="Richardson P."/>
        </authorList>
    </citation>
    <scope>NUCLEOTIDE SEQUENCE [LARGE SCALE GENOMIC DNA]</scope>
    <source>
        <strain evidence="2 3">MCS10</strain>
    </source>
</reference>
<dbReference type="RefSeq" id="WP_011643123.1">
    <property type="nucleotide sequence ID" value="NC_008347.1"/>
</dbReference>
<sequence precursor="true">MRLVMTALLASLAVACSQPVTPGTWHLDADRSALSFVSIKSGDIAETHSFSGLSGSVMPDGQAELVIDLATIETGIGIRNERMREHLFEIERFADARVTATLDLAALADLGAGERRALTLDAALDLHGVAMEIEAEVIVSEIDGRSILVESRSPVIIDAADHDLIDGLATLQDLAGLPSITPVVPVTFSLVFARS</sequence>
<dbReference type="HOGENOM" id="CLU_102556_0_0_5"/>
<dbReference type="OrthoDB" id="5525824at2"/>
<dbReference type="AlphaFoldDB" id="Q0AQG1"/>
<feature type="domain" description="Lipid/polyisoprenoid-binding YceI-like" evidence="1">
    <location>
        <begin position="24"/>
        <end position="193"/>
    </location>
</feature>
<dbReference type="PIRSF" id="PIRSF029811">
    <property type="entry name" value="UCP029811"/>
    <property type="match status" value="1"/>
</dbReference>
<dbReference type="PANTHER" id="PTHR34406">
    <property type="entry name" value="PROTEIN YCEI"/>
    <property type="match status" value="1"/>
</dbReference>
<evidence type="ECO:0000313" key="2">
    <source>
        <dbReference type="EMBL" id="ABI65476.1"/>
    </source>
</evidence>
<dbReference type="InterPro" id="IPR007372">
    <property type="entry name" value="Lipid/polyisoprenoid-bd_YceI"/>
</dbReference>
<dbReference type="Pfam" id="PF04264">
    <property type="entry name" value="YceI"/>
    <property type="match status" value="1"/>
</dbReference>
<dbReference type="InterPro" id="IPR036761">
    <property type="entry name" value="TTHA0802/YceI-like_sf"/>
</dbReference>